<feature type="compositionally biased region" description="Low complexity" evidence="1">
    <location>
        <begin position="881"/>
        <end position="892"/>
    </location>
</feature>
<feature type="compositionally biased region" description="Low complexity" evidence="1">
    <location>
        <begin position="693"/>
        <end position="724"/>
    </location>
</feature>
<feature type="region of interest" description="Disordered" evidence="1">
    <location>
        <begin position="380"/>
        <end position="941"/>
    </location>
</feature>
<keyword evidence="3" id="KW-1185">Reference proteome</keyword>
<feature type="compositionally biased region" description="Pro residues" evidence="1">
    <location>
        <begin position="119"/>
        <end position="133"/>
    </location>
</feature>
<feature type="compositionally biased region" description="Low complexity" evidence="1">
    <location>
        <begin position="387"/>
        <end position="405"/>
    </location>
</feature>
<feature type="compositionally biased region" description="Low complexity" evidence="1">
    <location>
        <begin position="489"/>
        <end position="506"/>
    </location>
</feature>
<proteinExistence type="predicted"/>
<feature type="compositionally biased region" description="Basic and acidic residues" evidence="1">
    <location>
        <begin position="568"/>
        <end position="578"/>
    </location>
</feature>
<feature type="compositionally biased region" description="Low complexity" evidence="1">
    <location>
        <begin position="276"/>
        <end position="292"/>
    </location>
</feature>
<feature type="compositionally biased region" description="Polar residues" evidence="1">
    <location>
        <begin position="870"/>
        <end position="880"/>
    </location>
</feature>
<feature type="compositionally biased region" description="Low complexity" evidence="1">
    <location>
        <begin position="801"/>
        <end position="810"/>
    </location>
</feature>
<name>A0ABP0B8K6_9PEZI</name>
<protein>
    <submittedName>
        <fullName evidence="2">Uncharacterized protein</fullName>
    </submittedName>
</protein>
<feature type="compositionally biased region" description="Low complexity" evidence="1">
    <location>
        <begin position="214"/>
        <end position="227"/>
    </location>
</feature>
<feature type="compositionally biased region" description="Low complexity" evidence="1">
    <location>
        <begin position="199"/>
        <end position="208"/>
    </location>
</feature>
<feature type="compositionally biased region" description="Low complexity" evidence="1">
    <location>
        <begin position="820"/>
        <end position="839"/>
    </location>
</feature>
<feature type="compositionally biased region" description="Polar residues" evidence="1">
    <location>
        <begin position="548"/>
        <end position="567"/>
    </location>
</feature>
<feature type="compositionally biased region" description="Polar residues" evidence="1">
    <location>
        <begin position="299"/>
        <end position="325"/>
    </location>
</feature>
<comment type="caution">
    <text evidence="2">The sequence shown here is derived from an EMBL/GenBank/DDBJ whole genome shotgun (WGS) entry which is preliminary data.</text>
</comment>
<sequence length="1184" mass="121131">MADGTYGSPYYQGNMTPADGNKPTNNFATNMARKKTRKWVEAKKINYDGSGWGDEDDEDDGYDEEPLPPIPSSSAAPMALPSQQPATRNLPSSLAPGAGNRRTSPSPGRMPLNVQTQQQPPPQQQQQHYPPPQQQQQQAPWRQASPGPGNMAAPRTSSQMRATSPGGVGAVNSPRSGSQPPGSGTYSPWREGRSESPLGPRGQSPAGAAGAGPRGPRNMSPAANGAPGAPGGAGHNGPRGNFIRPSEIYKRAVTSDDISSSRSAGEAVERGRKEQPVAPATSAIPAAAAAPAPFIPQPDNNNSVNTTPAVEQPQSQHKSQDSIDSIASVEGAANERRYSTSPKLPDLARFSTFSPELLFGGSAAAFLSSDAPPVPSIPNSPAVGAFPAEGATSTPAAPPTSTLATVTETVGSTPRNESPFSTSSGGPVSAPIRDSAATATTAVTASSLDDTNSTAAGGVRGSADSTPSSVDVLAAAADSRKSSPGAAQALLESTATASNAAEASAEPQSQLDPTIAKTAPLNPHRLSSMVPFMPPSVTTPMGPRDMQRTGTMSSLDNTPTTTTNSPVKESDMLREEIIRTLSPVKTTHSEESMESVVAAGGGQQRERKASSAADESTSATAANTSDEASALAPSQQPSQQSRSDHTRTLTRESSYLQDVYDDYWTPDDASGNEPYTASDPPPPVPPLAGTGSGSAPGAAAAAVAAGAAVAGAAAYASASSTSPSTDNNATPQPSAPEPQRPSLTAPAPTQSPVPSVGLVPGAFPSSTSPVPAASQSAFSKPPTLRRRFSWEADPEPEEPAAETGTGAFTAVSATQMAQGLASLPSQQHLQQQPQPAAAADIRTQSPPPPAAALQMSSPMSAVTAPETHHTNAISPHPDTNTSVSAVSTSTVAPELVAPSPVSDAVAGATTSATTAADEASSEKQAQEPEAPRAQTQAPVRSMLDVGDAPVPAPVRSMLDVGDEPAPQEHPANRISTVESVQSATSIPSVSQPLSPSQVQPVAQPYAPILSPGAAPSIQVYQPDAIPAAHIVNPALFGSGNEGTGQFLTLRQCMAFDSHHERMAKLAETRRQYALADSGLSSWLLSMTAAPEYSQAAYVPLFDGHVSGTGPHGSSSASRPVAAVAATISRVPHHVHAAVPSGTQITNKSKEISHKSKEIFSVATGKAGKGLQALRKKGFHKKSTN</sequence>
<feature type="compositionally biased region" description="Low complexity" evidence="1">
    <location>
        <begin position="173"/>
        <end position="184"/>
    </location>
</feature>
<accession>A0ABP0B8K6</accession>
<feature type="compositionally biased region" description="Low complexity" evidence="1">
    <location>
        <begin position="610"/>
        <end position="641"/>
    </location>
</feature>
<feature type="compositionally biased region" description="Low complexity" evidence="1">
    <location>
        <begin position="901"/>
        <end position="918"/>
    </location>
</feature>
<dbReference type="EMBL" id="CAWUHD010000017">
    <property type="protein sequence ID" value="CAK7215639.1"/>
    <property type="molecule type" value="Genomic_DNA"/>
</dbReference>
<feature type="compositionally biased region" description="Basic and acidic residues" evidence="1">
    <location>
        <begin position="920"/>
        <end position="930"/>
    </location>
</feature>
<feature type="region of interest" description="Disordered" evidence="1">
    <location>
        <begin position="1"/>
        <end position="347"/>
    </location>
</feature>
<evidence type="ECO:0000313" key="2">
    <source>
        <dbReference type="EMBL" id="CAK7215639.1"/>
    </source>
</evidence>
<feature type="compositionally biased region" description="Low complexity" evidence="1">
    <location>
        <begin position="434"/>
        <end position="451"/>
    </location>
</feature>
<feature type="compositionally biased region" description="Polar residues" evidence="1">
    <location>
        <begin position="406"/>
        <end position="426"/>
    </location>
</feature>
<organism evidence="2 3">
    <name type="scientific">Sporothrix eucalyptigena</name>
    <dbReference type="NCBI Taxonomy" id="1812306"/>
    <lineage>
        <taxon>Eukaryota</taxon>
        <taxon>Fungi</taxon>
        <taxon>Dikarya</taxon>
        <taxon>Ascomycota</taxon>
        <taxon>Pezizomycotina</taxon>
        <taxon>Sordariomycetes</taxon>
        <taxon>Sordariomycetidae</taxon>
        <taxon>Ophiostomatales</taxon>
        <taxon>Ophiostomataceae</taxon>
        <taxon>Sporothrix</taxon>
    </lineage>
</organism>
<feature type="compositionally biased region" description="Low complexity" evidence="1">
    <location>
        <begin position="72"/>
        <end position="86"/>
    </location>
</feature>
<feature type="compositionally biased region" description="Acidic residues" evidence="1">
    <location>
        <begin position="53"/>
        <end position="66"/>
    </location>
</feature>
<feature type="compositionally biased region" description="Gly residues" evidence="1">
    <location>
        <begin position="228"/>
        <end position="237"/>
    </location>
</feature>
<evidence type="ECO:0000256" key="1">
    <source>
        <dbReference type="SAM" id="MobiDB-lite"/>
    </source>
</evidence>
<reference evidence="2 3" key="1">
    <citation type="submission" date="2024-01" db="EMBL/GenBank/DDBJ databases">
        <authorList>
            <person name="Allen C."/>
            <person name="Tagirdzhanova G."/>
        </authorList>
    </citation>
    <scope>NUCLEOTIDE SEQUENCE [LARGE SCALE GENOMIC DNA]</scope>
</reference>
<dbReference type="Proteomes" id="UP001642482">
    <property type="component" value="Unassembled WGS sequence"/>
</dbReference>
<evidence type="ECO:0000313" key="3">
    <source>
        <dbReference type="Proteomes" id="UP001642482"/>
    </source>
</evidence>
<gene>
    <name evidence="2" type="ORF">SEUCBS140593_002603</name>
</gene>
<feature type="compositionally biased region" description="Polar residues" evidence="1">
    <location>
        <begin position="764"/>
        <end position="778"/>
    </location>
</feature>